<dbReference type="RefSeq" id="WP_147142877.1">
    <property type="nucleotide sequence ID" value="NZ_BJXA01000111.1"/>
</dbReference>
<accession>A0A511MUI3</accession>
<evidence type="ECO:0000313" key="1">
    <source>
        <dbReference type="EMBL" id="GEM43736.1"/>
    </source>
</evidence>
<evidence type="ECO:0000313" key="2">
    <source>
        <dbReference type="Proteomes" id="UP000321424"/>
    </source>
</evidence>
<dbReference type="EMBL" id="BJXA01000111">
    <property type="protein sequence ID" value="GEM43736.1"/>
    <property type="molecule type" value="Genomic_DNA"/>
</dbReference>
<protein>
    <submittedName>
        <fullName evidence="1">Uncharacterized protein</fullName>
    </submittedName>
</protein>
<dbReference type="Proteomes" id="UP000321424">
    <property type="component" value="Unassembled WGS sequence"/>
</dbReference>
<dbReference type="AlphaFoldDB" id="A0A511MUI3"/>
<organism evidence="1 2">
    <name type="scientific">Nocardia ninae NBRC 108245</name>
    <dbReference type="NCBI Taxonomy" id="1210091"/>
    <lineage>
        <taxon>Bacteria</taxon>
        <taxon>Bacillati</taxon>
        <taxon>Actinomycetota</taxon>
        <taxon>Actinomycetes</taxon>
        <taxon>Mycobacteriales</taxon>
        <taxon>Nocardiaceae</taxon>
        <taxon>Nocardia</taxon>
    </lineage>
</organism>
<keyword evidence="2" id="KW-1185">Reference proteome</keyword>
<proteinExistence type="predicted"/>
<reference evidence="1 2" key="1">
    <citation type="submission" date="2019-07" db="EMBL/GenBank/DDBJ databases">
        <title>Whole genome shotgun sequence of Nocardia ninae NBRC 108245.</title>
        <authorList>
            <person name="Hosoyama A."/>
            <person name="Uohara A."/>
            <person name="Ohji S."/>
            <person name="Ichikawa N."/>
        </authorList>
    </citation>
    <scope>NUCLEOTIDE SEQUENCE [LARGE SCALE GENOMIC DNA]</scope>
    <source>
        <strain evidence="1 2">NBRC 108245</strain>
    </source>
</reference>
<gene>
    <name evidence="1" type="ORF">NN4_82550</name>
</gene>
<comment type="caution">
    <text evidence="1">The sequence shown here is derived from an EMBL/GenBank/DDBJ whole genome shotgun (WGS) entry which is preliminary data.</text>
</comment>
<sequence>MTEPIRGRRTETARALAHRLGVSPRTIQRTVAEAREDFEARADERRERIIELARTEMTYTEIGAELGITAALVATRVVEARAAGIDIPARRRGRPRKKAS</sequence>
<name>A0A511MUI3_9NOCA</name>